<dbReference type="EMBL" id="CM042890">
    <property type="protein sequence ID" value="KAI4312284.1"/>
    <property type="molecule type" value="Genomic_DNA"/>
</dbReference>
<keyword evidence="2" id="KW-1185">Reference proteome</keyword>
<evidence type="ECO:0000313" key="2">
    <source>
        <dbReference type="Proteomes" id="UP001057402"/>
    </source>
</evidence>
<sequence>MPSAAAKRRKAAAQKKKHKMAPRGVDSQVSEPAPGVTEGDDDLKTQEERDSDSSRETGSPASRDQHYPFGQGVGECEKGDTGGALDEPADGSVSEAIGDEFAVEQEINDEKDCEDSAEKGLDAADGFQNPVSEVIDELVQSDLQGIPVEEANGNTHEGDIDDGVKKVCPGLEDFDSPDPSAKTNGGFDELSFPSGSLNKNLVAGDGDVLDAHQSMLLTDGSVEIVNGAKREDDSEEKIIDGPGLGLPDESDNSAEEAKKDLIAELSLPNESTAQVDLLPEATSFKEELDDSGTVLKERKEGFDETGTPKDGWESFSEDNKGEQMLSSGCVIAKVENGAEKCNDATMANNDVVSVLEENNAAKLENGLDTSNLPSNSDVAALKENEHGDVLITGADIAPDGSCKEKTDDLEGAAHDNIDNQIELPTAARTVRKTSWMGCCGLFDVITGSVR</sequence>
<protein>
    <submittedName>
        <fullName evidence="1">Uncharacterized protein</fullName>
    </submittedName>
</protein>
<organism evidence="1 2">
    <name type="scientific">Melastoma candidum</name>
    <dbReference type="NCBI Taxonomy" id="119954"/>
    <lineage>
        <taxon>Eukaryota</taxon>
        <taxon>Viridiplantae</taxon>
        <taxon>Streptophyta</taxon>
        <taxon>Embryophyta</taxon>
        <taxon>Tracheophyta</taxon>
        <taxon>Spermatophyta</taxon>
        <taxon>Magnoliopsida</taxon>
        <taxon>eudicotyledons</taxon>
        <taxon>Gunneridae</taxon>
        <taxon>Pentapetalae</taxon>
        <taxon>rosids</taxon>
        <taxon>malvids</taxon>
        <taxon>Myrtales</taxon>
        <taxon>Melastomataceae</taxon>
        <taxon>Melastomatoideae</taxon>
        <taxon>Melastomateae</taxon>
        <taxon>Melastoma</taxon>
    </lineage>
</organism>
<evidence type="ECO:0000313" key="1">
    <source>
        <dbReference type="EMBL" id="KAI4312284.1"/>
    </source>
</evidence>
<reference evidence="2" key="1">
    <citation type="journal article" date="2023" name="Front. Plant Sci.">
        <title>Chromosomal-level genome assembly of Melastoma candidum provides insights into trichome evolution.</title>
        <authorList>
            <person name="Zhong Y."/>
            <person name="Wu W."/>
            <person name="Sun C."/>
            <person name="Zou P."/>
            <person name="Liu Y."/>
            <person name="Dai S."/>
            <person name="Zhou R."/>
        </authorList>
    </citation>
    <scope>NUCLEOTIDE SEQUENCE [LARGE SCALE GENOMIC DNA]</scope>
</reference>
<proteinExistence type="predicted"/>
<gene>
    <name evidence="1" type="ORF">MLD38_037109</name>
</gene>
<dbReference type="Proteomes" id="UP001057402">
    <property type="component" value="Chromosome 11"/>
</dbReference>
<accession>A0ACB9LMA9</accession>
<name>A0ACB9LMA9_9MYRT</name>
<comment type="caution">
    <text evidence="1">The sequence shown here is derived from an EMBL/GenBank/DDBJ whole genome shotgun (WGS) entry which is preliminary data.</text>
</comment>